<keyword evidence="3" id="KW-1185">Reference proteome</keyword>
<comment type="caution">
    <text evidence="2">The sequence shown here is derived from an EMBL/GenBank/DDBJ whole genome shotgun (WGS) entry which is preliminary data.</text>
</comment>
<feature type="compositionally biased region" description="Basic and acidic residues" evidence="1">
    <location>
        <begin position="1"/>
        <end position="22"/>
    </location>
</feature>
<evidence type="ECO:0000256" key="1">
    <source>
        <dbReference type="SAM" id="MobiDB-lite"/>
    </source>
</evidence>
<dbReference type="AlphaFoldDB" id="A0AAD3RJ12"/>
<dbReference type="Proteomes" id="UP001279410">
    <property type="component" value="Unassembled WGS sequence"/>
</dbReference>
<organism evidence="2 3">
    <name type="scientific">Lates japonicus</name>
    <name type="common">Japanese lates</name>
    <dbReference type="NCBI Taxonomy" id="270547"/>
    <lineage>
        <taxon>Eukaryota</taxon>
        <taxon>Metazoa</taxon>
        <taxon>Chordata</taxon>
        <taxon>Craniata</taxon>
        <taxon>Vertebrata</taxon>
        <taxon>Euteleostomi</taxon>
        <taxon>Actinopterygii</taxon>
        <taxon>Neopterygii</taxon>
        <taxon>Teleostei</taxon>
        <taxon>Neoteleostei</taxon>
        <taxon>Acanthomorphata</taxon>
        <taxon>Carangaria</taxon>
        <taxon>Carangaria incertae sedis</taxon>
        <taxon>Centropomidae</taxon>
        <taxon>Lates</taxon>
    </lineage>
</organism>
<proteinExistence type="predicted"/>
<protein>
    <submittedName>
        <fullName evidence="2">WW domain-containing oxidoreductase isoform X1</fullName>
    </submittedName>
</protein>
<gene>
    <name evidence="2" type="ORF">AKAME5_002360800</name>
</gene>
<dbReference type="EMBL" id="BRZM01000960">
    <property type="protein sequence ID" value="GLD72284.1"/>
    <property type="molecule type" value="Genomic_DNA"/>
</dbReference>
<sequence length="126" mass="13859">MRKERDVRIEERGERKEGEEVRNGMGGQTWVNLASGGHTLPEETGLLSSISVFKQDKVPVHITDLSPPDSPTCHSPGVMKASSFCLKVGDERRTAVRDPVGLTDRIRAADPGERDRVFPCVFGAGW</sequence>
<evidence type="ECO:0000313" key="2">
    <source>
        <dbReference type="EMBL" id="GLD72284.1"/>
    </source>
</evidence>
<name>A0AAD3RJ12_LATJO</name>
<evidence type="ECO:0000313" key="3">
    <source>
        <dbReference type="Proteomes" id="UP001279410"/>
    </source>
</evidence>
<feature type="region of interest" description="Disordered" evidence="1">
    <location>
        <begin position="1"/>
        <end position="37"/>
    </location>
</feature>
<accession>A0AAD3RJ12</accession>
<reference evidence="2" key="1">
    <citation type="submission" date="2022-08" db="EMBL/GenBank/DDBJ databases">
        <title>Genome sequencing of akame (Lates japonicus).</title>
        <authorList>
            <person name="Hashiguchi Y."/>
            <person name="Takahashi H."/>
        </authorList>
    </citation>
    <scope>NUCLEOTIDE SEQUENCE</scope>
    <source>
        <strain evidence="2">Kochi</strain>
    </source>
</reference>